<dbReference type="Pfam" id="PF02540">
    <property type="entry name" value="NAD_synthase"/>
    <property type="match status" value="1"/>
</dbReference>
<accession>A0ABU3EL59</accession>
<keyword evidence="1" id="KW-0436">Ligase</keyword>
<evidence type="ECO:0000313" key="5">
    <source>
        <dbReference type="Proteomes" id="UP001251085"/>
    </source>
</evidence>
<organism evidence="4 5">
    <name type="scientific">Paracoccus broussonetiae</name>
    <dbReference type="NCBI Taxonomy" id="3075834"/>
    <lineage>
        <taxon>Bacteria</taxon>
        <taxon>Pseudomonadati</taxon>
        <taxon>Pseudomonadota</taxon>
        <taxon>Alphaproteobacteria</taxon>
        <taxon>Rhodobacterales</taxon>
        <taxon>Paracoccaceae</taxon>
        <taxon>Paracoccus</taxon>
    </lineage>
</organism>
<dbReference type="InterPro" id="IPR008136">
    <property type="entry name" value="CinA_C"/>
</dbReference>
<protein>
    <submittedName>
        <fullName evidence="4">Nicotinamide-nucleotide amidohydrolase family protein</fullName>
    </submittedName>
</protein>
<dbReference type="Gene3D" id="3.40.50.620">
    <property type="entry name" value="HUPs"/>
    <property type="match status" value="1"/>
</dbReference>
<dbReference type="SUPFAM" id="SSF52402">
    <property type="entry name" value="Adenine nucleotide alpha hydrolases-like"/>
    <property type="match status" value="1"/>
</dbReference>
<evidence type="ECO:0000256" key="1">
    <source>
        <dbReference type="ARBA" id="ARBA00022598"/>
    </source>
</evidence>
<evidence type="ECO:0000313" key="4">
    <source>
        <dbReference type="EMBL" id="MDT1064175.1"/>
    </source>
</evidence>
<dbReference type="Pfam" id="PF02464">
    <property type="entry name" value="CinA"/>
    <property type="match status" value="1"/>
</dbReference>
<name>A0ABU3EL59_9RHOB</name>
<gene>
    <name evidence="4" type="ORF">RM190_20095</name>
</gene>
<sequence>MLFFSAIPDREGIAQIVDPAQLNMAYPGRLIEHSSTIVLQDYLCLSEFSRENMPGNGHSEVLKLLAKTARADLDPWFAQCLNEQIEGGYFPNSQNLARLRSDIVARLANYRHQTEMVAAVVDMSGGLNAALTGALLKAAGWRVRGLTLLGNRNCPASAQAAEACGMLGIDHLDLGLSVGYQAIFAALDAVSTPDAGTDKINHSDLGARLRRMLLYEQARGLGATVASSADLADFGLGTLHLHESAGDLAPLLDLTRSWEVPWLARATGLPEASRNLTDGFILKRRDGADIRVSPLEWDIAVFALADAANRHPRAKGAALLDAMGLQPSSIPRWAVEAVWDRLCGTWTARLGPVRFKQPSDRLAVFDRLDERLFRPAVLCRTQADLSFPTNLNAAATELCRGLEDRGMRIVTAESCTGGLIAACLAEVADSSCVLEGSFVTYTASQKIAALGVSSQLIEEKTVYHPEVAAQMAAGALKRSPKADICVAVTGVAGPTEDQGKPPGYVCISCGLQGKAPLAQEFQFFGGPEEVLASTILTALRMAHGAIRGG</sequence>
<comment type="caution">
    <text evidence="4">The sequence shown here is derived from an EMBL/GenBank/DDBJ whole genome shotgun (WGS) entry which is preliminary data.</text>
</comment>
<dbReference type="RefSeq" id="WP_311761265.1">
    <property type="nucleotide sequence ID" value="NZ_JAVRQI010000019.1"/>
</dbReference>
<reference evidence="5" key="1">
    <citation type="submission" date="2023-07" db="EMBL/GenBank/DDBJ databases">
        <title>Characterization of two Paracoccaceae strains isolated from Phycosphere and proposal of Xinfangfangia lacusdiani sp. nov.</title>
        <authorList>
            <person name="Deng Y."/>
            <person name="Zhang Y.Q."/>
        </authorList>
    </citation>
    <scope>NUCLEOTIDE SEQUENCE [LARGE SCALE GENOMIC DNA]</scope>
    <source>
        <strain evidence="5">CPCC 101403</strain>
    </source>
</reference>
<dbReference type="Proteomes" id="UP001251085">
    <property type="component" value="Unassembled WGS sequence"/>
</dbReference>
<dbReference type="InterPro" id="IPR022310">
    <property type="entry name" value="NAD/GMP_synthase"/>
</dbReference>
<dbReference type="EMBL" id="JAVRQI010000019">
    <property type="protein sequence ID" value="MDT1064175.1"/>
    <property type="molecule type" value="Genomic_DNA"/>
</dbReference>
<feature type="domain" description="CinA C-terminal" evidence="2">
    <location>
        <begin position="394"/>
        <end position="543"/>
    </location>
</feature>
<dbReference type="InterPro" id="IPR014729">
    <property type="entry name" value="Rossmann-like_a/b/a_fold"/>
</dbReference>
<dbReference type="InterPro" id="IPR036653">
    <property type="entry name" value="CinA-like_C"/>
</dbReference>
<evidence type="ECO:0000259" key="2">
    <source>
        <dbReference type="Pfam" id="PF02464"/>
    </source>
</evidence>
<feature type="domain" description="NAD/GMP synthase" evidence="3">
    <location>
        <begin position="102"/>
        <end position="271"/>
    </location>
</feature>
<proteinExistence type="predicted"/>
<dbReference type="SUPFAM" id="SSF142433">
    <property type="entry name" value="CinA-like"/>
    <property type="match status" value="1"/>
</dbReference>
<dbReference type="Gene3D" id="3.90.950.20">
    <property type="entry name" value="CinA-like"/>
    <property type="match status" value="1"/>
</dbReference>
<keyword evidence="5" id="KW-1185">Reference proteome</keyword>
<evidence type="ECO:0000259" key="3">
    <source>
        <dbReference type="Pfam" id="PF02540"/>
    </source>
</evidence>
<dbReference type="NCBIfam" id="TIGR00199">
    <property type="entry name" value="PncC_domain"/>
    <property type="match status" value="1"/>
</dbReference>